<gene>
    <name evidence="2" type="ORF">Rhopal_002663-T1</name>
</gene>
<dbReference type="EMBL" id="BQKY01000005">
    <property type="protein sequence ID" value="GJN89676.1"/>
    <property type="molecule type" value="Genomic_DNA"/>
</dbReference>
<dbReference type="Pfam" id="PF16015">
    <property type="entry name" value="Promethin"/>
    <property type="match status" value="1"/>
</dbReference>
<proteinExistence type="predicted"/>
<feature type="transmembrane region" description="Helical" evidence="1">
    <location>
        <begin position="20"/>
        <end position="42"/>
    </location>
</feature>
<feature type="transmembrane region" description="Helical" evidence="1">
    <location>
        <begin position="49"/>
        <end position="74"/>
    </location>
</feature>
<reference evidence="2 3" key="1">
    <citation type="submission" date="2021-12" db="EMBL/GenBank/DDBJ databases">
        <title>High titer production of polyol ester of fatty acids by Rhodotorula paludigena BS15 towards product separation-free biomass refinery.</title>
        <authorList>
            <person name="Mano J."/>
            <person name="Ono H."/>
            <person name="Tanaka T."/>
            <person name="Naito K."/>
            <person name="Sushida H."/>
            <person name="Ike M."/>
            <person name="Tokuyasu K."/>
            <person name="Kitaoka M."/>
        </authorList>
    </citation>
    <scope>NUCLEOTIDE SEQUENCE [LARGE SCALE GENOMIC DNA]</scope>
    <source>
        <strain evidence="2 3">BS15</strain>
    </source>
</reference>
<evidence type="ECO:0000256" key="1">
    <source>
        <dbReference type="SAM" id="Phobius"/>
    </source>
</evidence>
<keyword evidence="1" id="KW-0472">Membrane</keyword>
<accession>A0AAV5GB62</accession>
<feature type="transmembrane region" description="Helical" evidence="1">
    <location>
        <begin position="80"/>
        <end position="106"/>
    </location>
</feature>
<evidence type="ECO:0000313" key="3">
    <source>
        <dbReference type="Proteomes" id="UP001342314"/>
    </source>
</evidence>
<keyword evidence="1" id="KW-0812">Transmembrane</keyword>
<protein>
    <submittedName>
        <fullName evidence="2">Uncharacterized protein</fullName>
    </submittedName>
</protein>
<dbReference type="Proteomes" id="UP001342314">
    <property type="component" value="Unassembled WGS sequence"/>
</dbReference>
<dbReference type="AlphaFoldDB" id="A0AAV5GB62"/>
<keyword evidence="3" id="KW-1185">Reference proteome</keyword>
<evidence type="ECO:0000313" key="2">
    <source>
        <dbReference type="EMBL" id="GJN89676.1"/>
    </source>
</evidence>
<keyword evidence="1" id="KW-1133">Transmembrane helix</keyword>
<name>A0AAV5GB62_9BASI</name>
<comment type="caution">
    <text evidence="2">The sequence shown here is derived from an EMBL/GenBank/DDBJ whole genome shotgun (WGS) entry which is preliminary data.</text>
</comment>
<organism evidence="2 3">
    <name type="scientific">Rhodotorula paludigena</name>
    <dbReference type="NCBI Taxonomy" id="86838"/>
    <lineage>
        <taxon>Eukaryota</taxon>
        <taxon>Fungi</taxon>
        <taxon>Dikarya</taxon>
        <taxon>Basidiomycota</taxon>
        <taxon>Pucciniomycotina</taxon>
        <taxon>Microbotryomycetes</taxon>
        <taxon>Sporidiobolales</taxon>
        <taxon>Sporidiobolaceae</taxon>
        <taxon>Rhodotorula</taxon>
    </lineage>
</organism>
<sequence>MAPADQSASPGLEQYKQQAIHELAAAPVVATFVAVFASLAFLPVLSFALFAVGTVLIVGGSALLFAAGVISWLVGAAALLLVGTLAVIAFVSLFATACIGGAFALVRFVQIVKTADTLPDAIHEFQTEATTLLAGTSANFKGFDSANKVRFNGVVQQDGEEDVKLNDVKPHSLSNGTA</sequence>